<dbReference type="Ensembl" id="ENSCCRT00015094796.1">
    <property type="protein sequence ID" value="ENSCCRP00015091843.1"/>
    <property type="gene ID" value="ENSCCRG00015037045.1"/>
</dbReference>
<organism evidence="1 2">
    <name type="scientific">Cyprinus carpio</name>
    <name type="common">Common carp</name>
    <dbReference type="NCBI Taxonomy" id="7962"/>
    <lineage>
        <taxon>Eukaryota</taxon>
        <taxon>Metazoa</taxon>
        <taxon>Chordata</taxon>
        <taxon>Craniata</taxon>
        <taxon>Vertebrata</taxon>
        <taxon>Euteleostomi</taxon>
        <taxon>Actinopterygii</taxon>
        <taxon>Neopterygii</taxon>
        <taxon>Teleostei</taxon>
        <taxon>Ostariophysi</taxon>
        <taxon>Cypriniformes</taxon>
        <taxon>Cyprinidae</taxon>
        <taxon>Cyprininae</taxon>
        <taxon>Cyprinus</taxon>
    </lineage>
</organism>
<proteinExistence type="predicted"/>
<reference evidence="1" key="1">
    <citation type="submission" date="2025-08" db="UniProtKB">
        <authorList>
            <consortium name="Ensembl"/>
        </authorList>
    </citation>
    <scope>IDENTIFICATION</scope>
</reference>
<name>A0A8C1Y6W1_CYPCA</name>
<dbReference type="Proteomes" id="UP000694700">
    <property type="component" value="Unplaced"/>
</dbReference>
<evidence type="ECO:0000313" key="2">
    <source>
        <dbReference type="Proteomes" id="UP000694700"/>
    </source>
</evidence>
<dbReference type="AlphaFoldDB" id="A0A8C1Y6W1"/>
<protein>
    <submittedName>
        <fullName evidence="1">Uncharacterized protein</fullName>
    </submittedName>
</protein>
<accession>A0A8C1Y6W1</accession>
<evidence type="ECO:0000313" key="1">
    <source>
        <dbReference type="Ensembl" id="ENSCCRP00015091843.1"/>
    </source>
</evidence>
<sequence length="146" mass="16416">MTTNTIYRPKTPTVITITGFSITWGSVKRSMASRMMVKQSAVRNTALTSAPITSARIQPNVFLLVDWVCSAKRTATSATTSSDSIAREDVTRLTTTSTMKKPKVSASMHRRRTRFGRLATPTLACDWLKTWDRGRFNSLLEKRRTK</sequence>